<dbReference type="PANTHER" id="PTHR12801">
    <property type="entry name" value="RNA EXONUCLEASE REXO1 / RECO3 FAMILY MEMBER-RELATED"/>
    <property type="match status" value="1"/>
</dbReference>
<feature type="domain" description="Exonuclease" evidence="6">
    <location>
        <begin position="402"/>
        <end position="579"/>
    </location>
</feature>
<dbReference type="InterPro" id="IPR034922">
    <property type="entry name" value="REX1-like_exo"/>
</dbReference>
<dbReference type="InterPro" id="IPR036397">
    <property type="entry name" value="RNaseH_sf"/>
</dbReference>
<gene>
    <name evidence="7" type="ORF">CC80DRAFT_363584</name>
</gene>
<proteinExistence type="inferred from homology"/>
<dbReference type="GO" id="GO:0004527">
    <property type="term" value="F:exonuclease activity"/>
    <property type="evidence" value="ECO:0007669"/>
    <property type="project" value="UniProtKB-KW"/>
</dbReference>
<comment type="similarity">
    <text evidence="1">Belongs to the REXO1/REXO3 family.</text>
</comment>
<keyword evidence="8" id="KW-1185">Reference proteome</keyword>
<evidence type="ECO:0000256" key="5">
    <source>
        <dbReference type="SAM" id="MobiDB-lite"/>
    </source>
</evidence>
<accession>A0A6A5UM99</accession>
<dbReference type="InterPro" id="IPR013520">
    <property type="entry name" value="Ribonucl_H"/>
</dbReference>
<evidence type="ECO:0000313" key="8">
    <source>
        <dbReference type="Proteomes" id="UP000800035"/>
    </source>
</evidence>
<feature type="region of interest" description="Disordered" evidence="5">
    <location>
        <begin position="46"/>
        <end position="74"/>
    </location>
</feature>
<sequence>MWPAYRNAFEGISLVNCPNGENCGLPNCPFYHEDTAEAAGQAAARRVSANSEPPAKRQKLDDEGASRPAVNVEEVAEPHVFVGSIVSNPADKDEEAQPVQHASTTNGKSDATLPRTVTKSVSPPPKKTAGAAPPSKEANVPLMPRKMPNEPAGWARRLAMLKLLHQYTSPLNEKLKRAVKPEIQALYLNENQLNKLTVDEEQRIARDHHPVYENVLKQRLVALKKMSLEDWVKDRRAAMTEEPPKKAAPKKIVTGLTPKEEVIYLSTLLASEQAQKIHGVVTKVPTDAELAETRAAQVLADFWEVCDRCGTRFQVFPDRREEDGALTTGGKCQHHYGKKSYSKAQQGQPKEPPHMTCCKEVIGSPGCITMDTHVFKISDPNRMSHSMPFIETPENDQVEPFTAVCFDCEMGYTTHGLELLRLTAVAWPSHKPLVDVLVRPIGHVLDLNTRFSGVTPEQFLNAKPYDPDNPKPKRLDLCIVTPQKARELFLEHVSPKTPVLGHAIENDLNALRLVHPTIVDTVILFPTRNGFPYRHGLRNLAKWHLKMDIQQGGAAGHDSYEDAKTTGELVRFKIAEDWKEKQKGRWFITDDGVYPPIPLGPAPSTSSPP</sequence>
<dbReference type="CDD" id="cd06145">
    <property type="entry name" value="REX1_like"/>
    <property type="match status" value="1"/>
</dbReference>
<dbReference type="AlphaFoldDB" id="A0A6A5UM99"/>
<feature type="compositionally biased region" description="Low complexity" evidence="5">
    <location>
        <begin position="127"/>
        <end position="136"/>
    </location>
</feature>
<dbReference type="SMART" id="SM00479">
    <property type="entry name" value="EXOIII"/>
    <property type="match status" value="1"/>
</dbReference>
<keyword evidence="2" id="KW-0540">Nuclease</keyword>
<dbReference type="EMBL" id="ML976979">
    <property type="protein sequence ID" value="KAF1962207.1"/>
    <property type="molecule type" value="Genomic_DNA"/>
</dbReference>
<dbReference type="OrthoDB" id="3996471at2759"/>
<feature type="compositionally biased region" description="Polar residues" evidence="5">
    <location>
        <begin position="100"/>
        <end position="121"/>
    </location>
</feature>
<dbReference type="SUPFAM" id="SSF53098">
    <property type="entry name" value="Ribonuclease H-like"/>
    <property type="match status" value="1"/>
</dbReference>
<keyword evidence="3" id="KW-0378">Hydrolase</keyword>
<dbReference type="Gene3D" id="3.30.420.10">
    <property type="entry name" value="Ribonuclease H-like superfamily/Ribonuclease H"/>
    <property type="match status" value="1"/>
</dbReference>
<feature type="non-terminal residue" evidence="7">
    <location>
        <position position="609"/>
    </location>
</feature>
<dbReference type="InterPro" id="IPR012337">
    <property type="entry name" value="RNaseH-like_sf"/>
</dbReference>
<dbReference type="Proteomes" id="UP000800035">
    <property type="component" value="Unassembled WGS sequence"/>
</dbReference>
<reference evidence="7" key="1">
    <citation type="journal article" date="2020" name="Stud. Mycol.">
        <title>101 Dothideomycetes genomes: a test case for predicting lifestyles and emergence of pathogens.</title>
        <authorList>
            <person name="Haridas S."/>
            <person name="Albert R."/>
            <person name="Binder M."/>
            <person name="Bloem J."/>
            <person name="Labutti K."/>
            <person name="Salamov A."/>
            <person name="Andreopoulos B."/>
            <person name="Baker S."/>
            <person name="Barry K."/>
            <person name="Bills G."/>
            <person name="Bluhm B."/>
            <person name="Cannon C."/>
            <person name="Castanera R."/>
            <person name="Culley D."/>
            <person name="Daum C."/>
            <person name="Ezra D."/>
            <person name="Gonzalez J."/>
            <person name="Henrissat B."/>
            <person name="Kuo A."/>
            <person name="Liang C."/>
            <person name="Lipzen A."/>
            <person name="Lutzoni F."/>
            <person name="Magnuson J."/>
            <person name="Mondo S."/>
            <person name="Nolan M."/>
            <person name="Ohm R."/>
            <person name="Pangilinan J."/>
            <person name="Park H.-J."/>
            <person name="Ramirez L."/>
            <person name="Alfaro M."/>
            <person name="Sun H."/>
            <person name="Tritt A."/>
            <person name="Yoshinaga Y."/>
            <person name="Zwiers L.-H."/>
            <person name="Turgeon B."/>
            <person name="Goodwin S."/>
            <person name="Spatafora J."/>
            <person name="Crous P."/>
            <person name="Grigoriev I."/>
        </authorList>
    </citation>
    <scope>NUCLEOTIDE SEQUENCE</scope>
    <source>
        <strain evidence="7">CBS 675.92</strain>
    </source>
</reference>
<evidence type="ECO:0000313" key="7">
    <source>
        <dbReference type="EMBL" id="KAF1962207.1"/>
    </source>
</evidence>
<evidence type="ECO:0000259" key="6">
    <source>
        <dbReference type="SMART" id="SM00479"/>
    </source>
</evidence>
<evidence type="ECO:0000256" key="4">
    <source>
        <dbReference type="ARBA" id="ARBA00022839"/>
    </source>
</evidence>
<dbReference type="PANTHER" id="PTHR12801:SF112">
    <property type="entry name" value="RNA EXONUCLEASE 3"/>
    <property type="match status" value="1"/>
</dbReference>
<feature type="compositionally biased region" description="Basic and acidic residues" evidence="5">
    <location>
        <begin position="54"/>
        <end position="65"/>
    </location>
</feature>
<keyword evidence="4" id="KW-0269">Exonuclease</keyword>
<dbReference type="GO" id="GO:0003676">
    <property type="term" value="F:nucleic acid binding"/>
    <property type="evidence" value="ECO:0007669"/>
    <property type="project" value="InterPro"/>
</dbReference>
<dbReference type="GO" id="GO:0005634">
    <property type="term" value="C:nucleus"/>
    <property type="evidence" value="ECO:0007669"/>
    <property type="project" value="TreeGrafter"/>
</dbReference>
<feature type="region of interest" description="Disordered" evidence="5">
    <location>
        <begin position="92"/>
        <end position="146"/>
    </location>
</feature>
<dbReference type="InterPro" id="IPR047021">
    <property type="entry name" value="REXO1/3/4-like"/>
</dbReference>
<name>A0A6A5UM99_9PLEO</name>
<organism evidence="7 8">
    <name type="scientific">Byssothecium circinans</name>
    <dbReference type="NCBI Taxonomy" id="147558"/>
    <lineage>
        <taxon>Eukaryota</taxon>
        <taxon>Fungi</taxon>
        <taxon>Dikarya</taxon>
        <taxon>Ascomycota</taxon>
        <taxon>Pezizomycotina</taxon>
        <taxon>Dothideomycetes</taxon>
        <taxon>Pleosporomycetidae</taxon>
        <taxon>Pleosporales</taxon>
        <taxon>Massarineae</taxon>
        <taxon>Massarinaceae</taxon>
        <taxon>Byssothecium</taxon>
    </lineage>
</organism>
<evidence type="ECO:0000256" key="2">
    <source>
        <dbReference type="ARBA" id="ARBA00022722"/>
    </source>
</evidence>
<evidence type="ECO:0000256" key="1">
    <source>
        <dbReference type="ARBA" id="ARBA00006357"/>
    </source>
</evidence>
<protein>
    <recommendedName>
        <fullName evidence="6">Exonuclease domain-containing protein</fullName>
    </recommendedName>
</protein>
<evidence type="ECO:0000256" key="3">
    <source>
        <dbReference type="ARBA" id="ARBA00022801"/>
    </source>
</evidence>